<dbReference type="PROSITE" id="PS00211">
    <property type="entry name" value="ABC_TRANSPORTER_1"/>
    <property type="match status" value="1"/>
</dbReference>
<organism evidence="5 6">
    <name type="scientific">Catenisphaera adipataccumulans</name>
    <dbReference type="NCBI Taxonomy" id="700500"/>
    <lineage>
        <taxon>Bacteria</taxon>
        <taxon>Bacillati</taxon>
        <taxon>Bacillota</taxon>
        <taxon>Erysipelotrichia</taxon>
        <taxon>Erysipelotrichales</taxon>
        <taxon>Erysipelotrichaceae</taxon>
        <taxon>Catenisphaera</taxon>
    </lineage>
</organism>
<dbReference type="SUPFAM" id="SSF52540">
    <property type="entry name" value="P-loop containing nucleoside triphosphate hydrolases"/>
    <property type="match status" value="2"/>
</dbReference>
<keyword evidence="1" id="KW-0677">Repeat</keyword>
<dbReference type="PANTHER" id="PTHR19211:SF14">
    <property type="entry name" value="ATP-BINDING CASSETTE SUB-FAMILY F MEMBER 1"/>
    <property type="match status" value="1"/>
</dbReference>
<dbReference type="InterPro" id="IPR050611">
    <property type="entry name" value="ABCF"/>
</dbReference>
<evidence type="ECO:0000259" key="4">
    <source>
        <dbReference type="PROSITE" id="PS50893"/>
    </source>
</evidence>
<feature type="domain" description="ABC transporter" evidence="4">
    <location>
        <begin position="2"/>
        <end position="222"/>
    </location>
</feature>
<proteinExistence type="predicted"/>
<dbReference type="PANTHER" id="PTHR19211">
    <property type="entry name" value="ATP-BINDING TRANSPORT PROTEIN-RELATED"/>
    <property type="match status" value="1"/>
</dbReference>
<sequence>MLICSQLSASLANGRTLFPAVTLSVNDHDRIGLIAEEGDGKSTFLKLIAHQPAPYVTISGTVYNIGKAGYLPQQLPLIWKDTFPMDFLLKEHPEDEIPWEAYNRLSELDPLKTDVNFLYEERPISTLSGGEKVRLQLLKLSMSAYDYFCLDEPTNDLDLETLEWLEQWILSRSEPVLFVSHDVTFLEHTATRLVHFEQRNKKTKPVVTVFNGPYDDYIHQRMQNRQKEIQVSESEKRQYMAQKQRINNIYNQVQSDLRSVSRQAPNVAKNLKDKMRSVKATKQRIEDQSYHHVDSLEEEINIVWEGTPLAAQRIVLDFHEPLKIETRTLIEQVDLTVKGRDKIVITGQNGAGKTYLLKTFYQRLQKDPGILLGYMPQNYTDFFEPDDTPVSFLHRVTKQTDVQTMLGSLKFLPEEMTQQLSDCSYGQQAKVYLAYLTLNGCNVIIMDEPSRNLSPLSLPVLIRWMEEYPGCLICVSHDRALIRAAFTAHYRIQNKRWEECS</sequence>
<dbReference type="InterPro" id="IPR003439">
    <property type="entry name" value="ABC_transporter-like_ATP-bd"/>
</dbReference>
<accession>A0A7W8CYQ1</accession>
<dbReference type="GO" id="GO:0016887">
    <property type="term" value="F:ATP hydrolysis activity"/>
    <property type="evidence" value="ECO:0007669"/>
    <property type="project" value="InterPro"/>
</dbReference>
<dbReference type="Gene3D" id="3.40.50.300">
    <property type="entry name" value="P-loop containing nucleotide triphosphate hydrolases"/>
    <property type="match status" value="2"/>
</dbReference>
<gene>
    <name evidence="5" type="ORF">HNQ47_001873</name>
</gene>
<dbReference type="RefSeq" id="WP_183329122.1">
    <property type="nucleotide sequence ID" value="NZ_JACHHK010000009.1"/>
</dbReference>
<dbReference type="InterPro" id="IPR017871">
    <property type="entry name" value="ABC_transporter-like_CS"/>
</dbReference>
<reference evidence="5 6" key="1">
    <citation type="submission" date="2020-08" db="EMBL/GenBank/DDBJ databases">
        <title>Genomic Encyclopedia of Type Strains, Phase IV (KMG-IV): sequencing the most valuable type-strain genomes for metagenomic binning, comparative biology and taxonomic classification.</title>
        <authorList>
            <person name="Goeker M."/>
        </authorList>
    </citation>
    <scope>NUCLEOTIDE SEQUENCE [LARGE SCALE GENOMIC DNA]</scope>
    <source>
        <strain evidence="5 6">DSM 25799</strain>
    </source>
</reference>
<dbReference type="InterPro" id="IPR003593">
    <property type="entry name" value="AAA+_ATPase"/>
</dbReference>
<dbReference type="Proteomes" id="UP000539953">
    <property type="component" value="Unassembled WGS sequence"/>
</dbReference>
<evidence type="ECO:0000256" key="3">
    <source>
        <dbReference type="ARBA" id="ARBA00022840"/>
    </source>
</evidence>
<dbReference type="Pfam" id="PF00005">
    <property type="entry name" value="ABC_tran"/>
    <property type="match status" value="2"/>
</dbReference>
<evidence type="ECO:0000313" key="5">
    <source>
        <dbReference type="EMBL" id="MBB5183826.1"/>
    </source>
</evidence>
<keyword evidence="6" id="KW-1185">Reference proteome</keyword>
<dbReference type="InterPro" id="IPR027417">
    <property type="entry name" value="P-loop_NTPase"/>
</dbReference>
<evidence type="ECO:0000313" key="6">
    <source>
        <dbReference type="Proteomes" id="UP000539953"/>
    </source>
</evidence>
<dbReference type="GO" id="GO:0005524">
    <property type="term" value="F:ATP binding"/>
    <property type="evidence" value="ECO:0007669"/>
    <property type="project" value="UniProtKB-KW"/>
</dbReference>
<keyword evidence="3" id="KW-0067">ATP-binding</keyword>
<comment type="caution">
    <text evidence="5">The sequence shown here is derived from an EMBL/GenBank/DDBJ whole genome shotgun (WGS) entry which is preliminary data.</text>
</comment>
<evidence type="ECO:0000256" key="2">
    <source>
        <dbReference type="ARBA" id="ARBA00022741"/>
    </source>
</evidence>
<dbReference type="AlphaFoldDB" id="A0A7W8CYQ1"/>
<dbReference type="PROSITE" id="PS50893">
    <property type="entry name" value="ABC_TRANSPORTER_2"/>
    <property type="match status" value="1"/>
</dbReference>
<keyword evidence="2" id="KW-0547">Nucleotide-binding</keyword>
<protein>
    <submittedName>
        <fullName evidence="5">ATPase subunit of ABC transporter with duplicated ATPase domains</fullName>
    </submittedName>
</protein>
<evidence type="ECO:0000256" key="1">
    <source>
        <dbReference type="ARBA" id="ARBA00022737"/>
    </source>
</evidence>
<dbReference type="SMART" id="SM00382">
    <property type="entry name" value="AAA"/>
    <property type="match status" value="2"/>
</dbReference>
<dbReference type="EMBL" id="JACHHK010000009">
    <property type="protein sequence ID" value="MBB5183826.1"/>
    <property type="molecule type" value="Genomic_DNA"/>
</dbReference>
<name>A0A7W8CYQ1_9FIRM</name>